<evidence type="ECO:0008006" key="4">
    <source>
        <dbReference type="Google" id="ProtNLM"/>
    </source>
</evidence>
<reference evidence="2 3" key="1">
    <citation type="submission" date="2022-04" db="EMBL/GenBank/DDBJ databases">
        <title>Mechanism of arsenic methylation and mitigation arsenic toxicity by Bacillus sp. LH14 from an Arsenic-Contaminated Paddy Soil.</title>
        <authorList>
            <person name="Wang D."/>
        </authorList>
    </citation>
    <scope>NUCLEOTIDE SEQUENCE [LARGE SCALE GENOMIC DNA]</scope>
    <source>
        <strain evidence="2 3">LH14</strain>
    </source>
</reference>
<dbReference type="RefSeq" id="WP_248268728.1">
    <property type="nucleotide sequence ID" value="NZ_CP096034.1"/>
</dbReference>
<evidence type="ECO:0000313" key="2">
    <source>
        <dbReference type="EMBL" id="UPM55753.1"/>
    </source>
</evidence>
<organism evidence="2 3">
    <name type="scientific">Gottfriedia acidiceleris</name>
    <dbReference type="NCBI Taxonomy" id="371036"/>
    <lineage>
        <taxon>Bacteria</taxon>
        <taxon>Bacillati</taxon>
        <taxon>Bacillota</taxon>
        <taxon>Bacilli</taxon>
        <taxon>Bacillales</taxon>
        <taxon>Bacillaceae</taxon>
        <taxon>Gottfriedia</taxon>
    </lineage>
</organism>
<protein>
    <recommendedName>
        <fullName evidence="4">NADH dehydrogenase subunit 6</fullName>
    </recommendedName>
</protein>
<keyword evidence="1" id="KW-0472">Membrane</keyword>
<dbReference type="EMBL" id="CP096034">
    <property type="protein sequence ID" value="UPM55753.1"/>
    <property type="molecule type" value="Genomic_DNA"/>
</dbReference>
<keyword evidence="1" id="KW-0812">Transmembrane</keyword>
<feature type="transmembrane region" description="Helical" evidence="1">
    <location>
        <begin position="28"/>
        <end position="46"/>
    </location>
</feature>
<accession>A0ABY4JPH9</accession>
<feature type="transmembrane region" description="Helical" evidence="1">
    <location>
        <begin position="53"/>
        <end position="76"/>
    </location>
</feature>
<evidence type="ECO:0000256" key="1">
    <source>
        <dbReference type="SAM" id="Phobius"/>
    </source>
</evidence>
<sequence>MNKYGRLSLLMVGISIVIALFMNDHTKQFLLCFLILSIAGVIFAFLSKKLTNIILGVVLNMITFIFFFFLILAFGIGEA</sequence>
<keyword evidence="3" id="KW-1185">Reference proteome</keyword>
<keyword evidence="1" id="KW-1133">Transmembrane helix</keyword>
<evidence type="ECO:0000313" key="3">
    <source>
        <dbReference type="Proteomes" id="UP000830639"/>
    </source>
</evidence>
<name>A0ABY4JPH9_9BACI</name>
<feature type="transmembrane region" description="Helical" evidence="1">
    <location>
        <begin position="7"/>
        <end position="22"/>
    </location>
</feature>
<gene>
    <name evidence="2" type="ORF">MY490_07965</name>
</gene>
<proteinExistence type="predicted"/>
<dbReference type="Proteomes" id="UP000830639">
    <property type="component" value="Chromosome"/>
</dbReference>